<evidence type="ECO:0000313" key="6">
    <source>
        <dbReference type="Proteomes" id="UP000001901"/>
    </source>
</evidence>
<dbReference type="Pfam" id="PF01702">
    <property type="entry name" value="TGT"/>
    <property type="match status" value="1"/>
</dbReference>
<dbReference type="InterPro" id="IPR036974">
    <property type="entry name" value="PUA_sf"/>
</dbReference>
<dbReference type="InterPro" id="IPR053418">
    <property type="entry name" value="Archaeosine_synthase_1"/>
</dbReference>
<dbReference type="SMART" id="SM00359">
    <property type="entry name" value="PUA"/>
    <property type="match status" value="1"/>
</dbReference>
<dbReference type="UniPathway" id="UPA00393"/>
<dbReference type="GO" id="GO:0003723">
    <property type="term" value="F:RNA binding"/>
    <property type="evidence" value="ECO:0007669"/>
    <property type="project" value="InterPro"/>
</dbReference>
<dbReference type="Gene3D" id="3.40.50.10630">
    <property type="entry name" value="Uracil-DNA glycosylase-like"/>
    <property type="match status" value="1"/>
</dbReference>
<reference evidence="5 6" key="1">
    <citation type="journal article" date="2010" name="Stand. Genomic Sci.">
        <title>Complete genome sequence of Archaeoglobus profundus type strain (AV18).</title>
        <authorList>
            <person name="von Jan M."/>
            <person name="Lapidus A."/>
            <person name="Del Rio T.G."/>
            <person name="Copeland A."/>
            <person name="Tice H."/>
            <person name="Cheng J.F."/>
            <person name="Lucas S."/>
            <person name="Chen F."/>
            <person name="Nolan M."/>
            <person name="Goodwin L."/>
            <person name="Han C."/>
            <person name="Pitluck S."/>
            <person name="Liolios K."/>
            <person name="Ivanova N."/>
            <person name="Mavromatis K."/>
            <person name="Ovchinnikova G."/>
            <person name="Chertkov O."/>
            <person name="Pati A."/>
            <person name="Chen A."/>
            <person name="Palaniappan K."/>
            <person name="Land M."/>
            <person name="Hauser L."/>
            <person name="Chang Y.J."/>
            <person name="Jeffries C.D."/>
            <person name="Saunders E."/>
            <person name="Brettin T."/>
            <person name="Detter J.C."/>
            <person name="Chain P."/>
            <person name="Eichinger K."/>
            <person name="Huber H."/>
            <person name="Spring S."/>
            <person name="Rohde M."/>
            <person name="Goker M."/>
            <person name="Wirth R."/>
            <person name="Woyke T."/>
            <person name="Bristow J."/>
            <person name="Eisen J.A."/>
            <person name="Markowitz V."/>
            <person name="Hugenholtz P."/>
            <person name="Kyrpides N.C."/>
            <person name="Klenk H.P."/>
        </authorList>
    </citation>
    <scope>NUCLEOTIDE SEQUENCE [LARGE SCALE GENOMIC DNA]</scope>
    <source>
        <strain evidence="6">DSM 5631 / JCM 9629 / NBRC 100127 / Av18</strain>
    </source>
</reference>
<gene>
    <name evidence="5" type="ordered locus">Arcpr_1822</name>
</gene>
<dbReference type="Proteomes" id="UP000001901">
    <property type="component" value="Chromosome"/>
</dbReference>
<dbReference type="Pfam" id="PF17884">
    <property type="entry name" value="DUF5591"/>
    <property type="match status" value="1"/>
</dbReference>
<dbReference type="Gene3D" id="3.10.450.90">
    <property type="entry name" value="ArcTGT, C2 domain"/>
    <property type="match status" value="1"/>
</dbReference>
<dbReference type="PROSITE" id="PS50890">
    <property type="entry name" value="PUA"/>
    <property type="match status" value="1"/>
</dbReference>
<dbReference type="SUPFAM" id="SSF88697">
    <property type="entry name" value="PUA domain-like"/>
    <property type="match status" value="1"/>
</dbReference>
<comment type="similarity">
    <text evidence="2">Belongs to the archaeosine synthase type 1 family.</text>
</comment>
<dbReference type="HOGENOM" id="CLU_029831_0_0_2"/>
<dbReference type="NCBIfam" id="NF040592">
    <property type="entry name" value="tRNA_mod_ArcS"/>
    <property type="match status" value="1"/>
</dbReference>
<dbReference type="PANTHER" id="PTHR46499:SF2">
    <property type="entry name" value="ARCHAEOSINE SYNTHASE"/>
    <property type="match status" value="1"/>
</dbReference>
<evidence type="ECO:0000259" key="4">
    <source>
        <dbReference type="SMART" id="SM00359"/>
    </source>
</evidence>
<comment type="pathway">
    <text evidence="1">tRNA modification; archaeosine-tRNA biosynthesis.</text>
</comment>
<keyword evidence="6" id="KW-1185">Reference proteome</keyword>
<protein>
    <submittedName>
        <fullName evidence="5">PUA domain containing protein</fullName>
    </submittedName>
</protein>
<evidence type="ECO:0000313" key="5">
    <source>
        <dbReference type="EMBL" id="ADB58866.1"/>
    </source>
</evidence>
<dbReference type="eggNOG" id="arCOG00990">
    <property type="taxonomic scope" value="Archaea"/>
</dbReference>
<dbReference type="Gene3D" id="2.30.130.10">
    <property type="entry name" value="PUA domain"/>
    <property type="match status" value="1"/>
</dbReference>
<proteinExistence type="inferred from homology"/>
<dbReference type="InterPro" id="IPR002616">
    <property type="entry name" value="tRNA_ribo_trans-like"/>
</dbReference>
<dbReference type="GeneID" id="8740518"/>
<dbReference type="Pfam" id="PF22176">
    <property type="entry name" value="AF_0587-like_pre-PUA"/>
    <property type="match status" value="1"/>
</dbReference>
<dbReference type="InterPro" id="IPR036895">
    <property type="entry name" value="Uracil-DNA_glycosylase-like_sf"/>
</dbReference>
<dbReference type="GO" id="GO:0002099">
    <property type="term" value="P:tRNA wobble guanine modification"/>
    <property type="evidence" value="ECO:0007669"/>
    <property type="project" value="TreeGrafter"/>
</dbReference>
<dbReference type="InterPro" id="IPR050076">
    <property type="entry name" value="ArchSynthase1/Queuine_TRR"/>
</dbReference>
<dbReference type="Gene3D" id="3.20.20.105">
    <property type="entry name" value="Queuine tRNA-ribosyltransferase-like"/>
    <property type="match status" value="1"/>
</dbReference>
<dbReference type="PANTHER" id="PTHR46499">
    <property type="entry name" value="QUEUINE TRNA-RIBOSYLTRANSFERASE"/>
    <property type="match status" value="1"/>
</dbReference>
<dbReference type="InterPro" id="IPR040777">
    <property type="entry name" value="DUF5591"/>
</dbReference>
<dbReference type="InterPro" id="IPR038250">
    <property type="entry name" value="TGT_C2_sf"/>
</dbReference>
<dbReference type="GO" id="GO:0005737">
    <property type="term" value="C:cytoplasm"/>
    <property type="evidence" value="ECO:0007669"/>
    <property type="project" value="TreeGrafter"/>
</dbReference>
<dbReference type="PaxDb" id="572546-Arcpr_1822"/>
<feature type="domain" description="PUA" evidence="4">
    <location>
        <begin position="457"/>
        <end position="523"/>
    </location>
</feature>
<dbReference type="Pfam" id="PF01472">
    <property type="entry name" value="PUA"/>
    <property type="match status" value="1"/>
</dbReference>
<dbReference type="InterPro" id="IPR036511">
    <property type="entry name" value="TGT-like_sf"/>
</dbReference>
<accession>D2RFH2</accession>
<dbReference type="SUPFAM" id="SSF88802">
    <property type="entry name" value="Pre-PUA domain"/>
    <property type="match status" value="1"/>
</dbReference>
<dbReference type="SUPFAM" id="SSF51713">
    <property type="entry name" value="tRNA-guanine transglycosylase"/>
    <property type="match status" value="1"/>
</dbReference>
<dbReference type="OrthoDB" id="115061at2157"/>
<dbReference type="STRING" id="572546.Arcpr_1822"/>
<dbReference type="RefSeq" id="WP_012941201.1">
    <property type="nucleotide sequence ID" value="NC_013741.1"/>
</dbReference>
<evidence type="ECO:0000256" key="3">
    <source>
        <dbReference type="ARBA" id="ARBA00022694"/>
    </source>
</evidence>
<keyword evidence="3" id="KW-0819">tRNA processing</keyword>
<sequence length="529" mass="61271">MFRQERRLGFARIGCIELEGKYRTPLLIDYLEKPKILEYINFGKSPTVLEEIDKKRFEVLKSRDENFIVATGLSTLNPRKLVEYIYRLRTSTYKPLYTVALATPSNIPLLYYMGVDIFDNILAIVKGYQGVYMTEFEEIDAEKVKEPMCCCPSCTNSDFSEEGLAKHNTFVMKKVLNMAVREDLRNFVEAWVKFDPNLTAMLRFFDKLNQECYPRFSRSKVVMTTEHSFTRPEVKYFLSRAVDCYEPMGKALLILPCSAKKPYSKSKSHTAIRRVIGEVWKKGVEEIIVSSPLVVPRVYELTYPAVNYDVAVSGDWSRDEVEFVSEWLSRFIEKGNFEVVIGHVVGGYKEVVERTAERLGIDVIWTAEKDVTDPGSLRKLREVIKSYEFDGYDLYKSMFDHMIRYQFGLNFEIEKVRGKYPNLEFYVGRERFARVDLNYGCLDIDLPLAKHLIKKAYYVEIDNFKPKGTIFAVGVKDADDRIRPNDIVAFYNDQYLGVGRALMCGKEMMENEGKAVEVKKVGLRDLQDN</sequence>
<dbReference type="InterPro" id="IPR002478">
    <property type="entry name" value="PUA"/>
</dbReference>
<dbReference type="EMBL" id="CP001857">
    <property type="protein sequence ID" value="ADB58866.1"/>
    <property type="molecule type" value="Genomic_DNA"/>
</dbReference>
<dbReference type="AlphaFoldDB" id="D2RFH2"/>
<organism evidence="5 6">
    <name type="scientific">Archaeoglobus profundus (strain DSM 5631 / JCM 9629 / NBRC 100127 / Av18)</name>
    <dbReference type="NCBI Taxonomy" id="572546"/>
    <lineage>
        <taxon>Archaea</taxon>
        <taxon>Methanobacteriati</taxon>
        <taxon>Methanobacteriota</taxon>
        <taxon>Archaeoglobi</taxon>
        <taxon>Archaeoglobales</taxon>
        <taxon>Archaeoglobaceae</taxon>
        <taxon>Archaeoglobus</taxon>
    </lineage>
</organism>
<dbReference type="NCBIfam" id="TIGR00451">
    <property type="entry name" value="unchar_dom_2"/>
    <property type="match status" value="1"/>
</dbReference>
<evidence type="ECO:0000256" key="2">
    <source>
        <dbReference type="ARBA" id="ARBA00008906"/>
    </source>
</evidence>
<dbReference type="InterPro" id="IPR004521">
    <property type="entry name" value="Uncharacterised_CHP00451"/>
</dbReference>
<dbReference type="InterPro" id="IPR054032">
    <property type="entry name" value="AF_0587-like_pre-PUA"/>
</dbReference>
<evidence type="ECO:0000256" key="1">
    <source>
        <dbReference type="ARBA" id="ARBA00005030"/>
    </source>
</evidence>
<dbReference type="SUPFAM" id="SSF52141">
    <property type="entry name" value="Uracil-DNA glycosylase-like"/>
    <property type="match status" value="1"/>
</dbReference>
<dbReference type="InterPro" id="IPR015947">
    <property type="entry name" value="PUA-like_sf"/>
</dbReference>
<name>D2RFH2_ARCPA</name>
<dbReference type="KEGG" id="apo:Arcpr_1822"/>